<feature type="transmembrane region" description="Helical" evidence="5">
    <location>
        <begin position="45"/>
        <end position="62"/>
    </location>
</feature>
<accession>A0A7V5XYQ8</accession>
<proteinExistence type="predicted"/>
<evidence type="ECO:0000256" key="2">
    <source>
        <dbReference type="ARBA" id="ARBA00022692"/>
    </source>
</evidence>
<keyword evidence="2 5" id="KW-0812">Transmembrane</keyword>
<evidence type="ECO:0000313" key="6">
    <source>
        <dbReference type="EMBL" id="HHR48062.1"/>
    </source>
</evidence>
<protein>
    <submittedName>
        <fullName evidence="6">CvpA family protein</fullName>
    </submittedName>
</protein>
<dbReference type="AlphaFoldDB" id="A0A7V5XYQ8"/>
<reference evidence="6" key="1">
    <citation type="journal article" date="2020" name="mSystems">
        <title>Genome- and Community-Level Interaction Insights into Carbon Utilization and Element Cycling Functions of Hydrothermarchaeota in Hydrothermal Sediment.</title>
        <authorList>
            <person name="Zhou Z."/>
            <person name="Liu Y."/>
            <person name="Xu W."/>
            <person name="Pan J."/>
            <person name="Luo Z.H."/>
            <person name="Li M."/>
        </authorList>
    </citation>
    <scope>NUCLEOTIDE SEQUENCE [LARGE SCALE GENOMIC DNA]</scope>
    <source>
        <strain evidence="6">SpSt-791</strain>
    </source>
</reference>
<dbReference type="PANTHER" id="PTHR37306:SF1">
    <property type="entry name" value="COLICIN V PRODUCTION PROTEIN"/>
    <property type="match status" value="1"/>
</dbReference>
<evidence type="ECO:0000256" key="5">
    <source>
        <dbReference type="SAM" id="Phobius"/>
    </source>
</evidence>
<keyword evidence="3 5" id="KW-1133">Transmembrane helix</keyword>
<gene>
    <name evidence="6" type="ORF">ENV79_00225</name>
</gene>
<feature type="transmembrane region" description="Helical" evidence="5">
    <location>
        <begin position="82"/>
        <end position="103"/>
    </location>
</feature>
<sequence length="199" mass="24110">MKIKLLTKIKIFIIIIYPGRRCEILIDIIIGIVLLIFFIKGIKKGFLNSFAFILAFFFLFRITNRYENYFLQLLKNYSFPVLIAKLLIYLSSFLILYFFFKILTSLFTKILEFLHLGWLNSLFGGFWGILKGVFLTWLFFFILFNISPRSEKFIKEKNISYHLYRYGNYFYKLVEKKFLPKYDLNFWKNFLASFKNPER</sequence>
<dbReference type="Pfam" id="PF02674">
    <property type="entry name" value="Colicin_V"/>
    <property type="match status" value="1"/>
</dbReference>
<comment type="subcellular location">
    <subcellularLocation>
        <location evidence="1">Membrane</location>
        <topology evidence="1">Multi-pass membrane protein</topology>
    </subcellularLocation>
</comment>
<evidence type="ECO:0000256" key="1">
    <source>
        <dbReference type="ARBA" id="ARBA00004141"/>
    </source>
</evidence>
<evidence type="ECO:0000256" key="3">
    <source>
        <dbReference type="ARBA" id="ARBA00022989"/>
    </source>
</evidence>
<feature type="transmembrane region" description="Helical" evidence="5">
    <location>
        <begin position="21"/>
        <end position="39"/>
    </location>
</feature>
<dbReference type="EMBL" id="DTHS01000002">
    <property type="protein sequence ID" value="HHR48062.1"/>
    <property type="molecule type" value="Genomic_DNA"/>
</dbReference>
<feature type="transmembrane region" description="Helical" evidence="5">
    <location>
        <begin position="123"/>
        <end position="146"/>
    </location>
</feature>
<name>A0A7V5XYQ8_UNCW3</name>
<organism evidence="6">
    <name type="scientific">candidate division WOR-3 bacterium</name>
    <dbReference type="NCBI Taxonomy" id="2052148"/>
    <lineage>
        <taxon>Bacteria</taxon>
        <taxon>Bacteria division WOR-3</taxon>
    </lineage>
</organism>
<dbReference type="InterPro" id="IPR003825">
    <property type="entry name" value="Colicin-V_CvpA"/>
</dbReference>
<dbReference type="GO" id="GO:0016020">
    <property type="term" value="C:membrane"/>
    <property type="evidence" value="ECO:0007669"/>
    <property type="project" value="UniProtKB-SubCell"/>
</dbReference>
<dbReference type="PANTHER" id="PTHR37306">
    <property type="entry name" value="COLICIN V PRODUCTION PROTEIN"/>
    <property type="match status" value="1"/>
</dbReference>
<evidence type="ECO:0000256" key="4">
    <source>
        <dbReference type="ARBA" id="ARBA00023136"/>
    </source>
</evidence>
<dbReference type="GO" id="GO:0009403">
    <property type="term" value="P:toxin biosynthetic process"/>
    <property type="evidence" value="ECO:0007669"/>
    <property type="project" value="InterPro"/>
</dbReference>
<keyword evidence="4 5" id="KW-0472">Membrane</keyword>
<comment type="caution">
    <text evidence="6">The sequence shown here is derived from an EMBL/GenBank/DDBJ whole genome shotgun (WGS) entry which is preliminary data.</text>
</comment>